<dbReference type="InterPro" id="IPR050291">
    <property type="entry name" value="CDF_Transporter"/>
</dbReference>
<feature type="transmembrane region" description="Helical" evidence="7">
    <location>
        <begin position="34"/>
        <end position="54"/>
    </location>
</feature>
<dbReference type="NCBIfam" id="TIGR01297">
    <property type="entry name" value="CDF"/>
    <property type="match status" value="1"/>
</dbReference>
<keyword evidence="5 7" id="KW-1133">Transmembrane helix</keyword>
<protein>
    <submittedName>
        <fullName evidence="10">Cation transporter</fullName>
    </submittedName>
</protein>
<evidence type="ECO:0000256" key="3">
    <source>
        <dbReference type="ARBA" id="ARBA00022448"/>
    </source>
</evidence>
<comment type="subcellular location">
    <subcellularLocation>
        <location evidence="1">Membrane</location>
        <topology evidence="1">Multi-pass membrane protein</topology>
    </subcellularLocation>
</comment>
<keyword evidence="6 7" id="KW-0472">Membrane</keyword>
<evidence type="ECO:0000256" key="6">
    <source>
        <dbReference type="ARBA" id="ARBA00023136"/>
    </source>
</evidence>
<dbReference type="GO" id="GO:0015341">
    <property type="term" value="F:zinc efflux antiporter activity"/>
    <property type="evidence" value="ECO:0007669"/>
    <property type="project" value="TreeGrafter"/>
</dbReference>
<evidence type="ECO:0000256" key="1">
    <source>
        <dbReference type="ARBA" id="ARBA00004141"/>
    </source>
</evidence>
<feature type="transmembrane region" description="Helical" evidence="7">
    <location>
        <begin position="75"/>
        <end position="97"/>
    </location>
</feature>
<dbReference type="RefSeq" id="WP_197549776.1">
    <property type="nucleotide sequence ID" value="NZ_CP063164.1"/>
</dbReference>
<feature type="transmembrane region" description="Helical" evidence="7">
    <location>
        <begin position="152"/>
        <end position="170"/>
    </location>
</feature>
<dbReference type="GO" id="GO:0005886">
    <property type="term" value="C:plasma membrane"/>
    <property type="evidence" value="ECO:0007669"/>
    <property type="project" value="TreeGrafter"/>
</dbReference>
<dbReference type="Pfam" id="PF01545">
    <property type="entry name" value="Cation_efflux"/>
    <property type="match status" value="1"/>
</dbReference>
<dbReference type="GO" id="GO:0006882">
    <property type="term" value="P:intracellular zinc ion homeostasis"/>
    <property type="evidence" value="ECO:0007669"/>
    <property type="project" value="TreeGrafter"/>
</dbReference>
<dbReference type="SUPFAM" id="SSF161111">
    <property type="entry name" value="Cation efflux protein transmembrane domain-like"/>
    <property type="match status" value="1"/>
</dbReference>
<evidence type="ECO:0000259" key="9">
    <source>
        <dbReference type="Pfam" id="PF16916"/>
    </source>
</evidence>
<evidence type="ECO:0000313" key="10">
    <source>
        <dbReference type="EMBL" id="QOR62961.1"/>
    </source>
</evidence>
<keyword evidence="4 7" id="KW-0812">Transmembrane</keyword>
<dbReference type="Gene3D" id="1.20.1510.10">
    <property type="entry name" value="Cation efflux protein transmembrane domain"/>
    <property type="match status" value="1"/>
</dbReference>
<dbReference type="Gene3D" id="3.30.70.1350">
    <property type="entry name" value="Cation efflux protein, cytoplasmic domain"/>
    <property type="match status" value="1"/>
</dbReference>
<keyword evidence="11" id="KW-1185">Reference proteome</keyword>
<name>A0A7M1S7K6_9BACT</name>
<proteinExistence type="inferred from homology"/>
<dbReference type="GO" id="GO:0015086">
    <property type="term" value="F:cadmium ion transmembrane transporter activity"/>
    <property type="evidence" value="ECO:0007669"/>
    <property type="project" value="TreeGrafter"/>
</dbReference>
<dbReference type="AlphaFoldDB" id="A0A7M1S7K6"/>
<dbReference type="InterPro" id="IPR058533">
    <property type="entry name" value="Cation_efflux_TM"/>
</dbReference>
<feature type="transmembrane region" description="Helical" evidence="7">
    <location>
        <begin position="109"/>
        <end position="131"/>
    </location>
</feature>
<dbReference type="InterPro" id="IPR027469">
    <property type="entry name" value="Cation_efflux_TMD_sf"/>
</dbReference>
<evidence type="ECO:0000256" key="2">
    <source>
        <dbReference type="ARBA" id="ARBA00008114"/>
    </source>
</evidence>
<sequence length="308" mass="33888">MSSQKKATVISTSVATLLVFIKLAIGIASGSVAVLASAIDSLLDMAVSIFNFFAIKKSEEEPNEFYHYGKGKIQAIAGVIEGTIITMSGIYIIYVAIEKLRKGTETTLLTPSIIAMAISITVTYILVNYLLKVAKETDSIVIKADALHYKTDLWSNAAVLAALGLVYITGYDSIDAVFGLGIGLYIIYSAYGIIVEGVEILLDKALDGKMVAKIGEIISRHPEVTSYHWLKTRTDGSTNFVEFHMVLRPNMLLLEAHRIADEVEDKIMALDRNKKWVITPHFDPYDDEEVNIAMLHGKPLVDLKQSID</sequence>
<evidence type="ECO:0000313" key="11">
    <source>
        <dbReference type="Proteomes" id="UP000595074"/>
    </source>
</evidence>
<evidence type="ECO:0000256" key="7">
    <source>
        <dbReference type="SAM" id="Phobius"/>
    </source>
</evidence>
<dbReference type="InterPro" id="IPR027470">
    <property type="entry name" value="Cation_efflux_CTD"/>
</dbReference>
<organism evidence="10 11">
    <name type="scientific">Sulfurovum indicum</name>
    <dbReference type="NCBI Taxonomy" id="2779528"/>
    <lineage>
        <taxon>Bacteria</taxon>
        <taxon>Pseudomonadati</taxon>
        <taxon>Campylobacterota</taxon>
        <taxon>Epsilonproteobacteria</taxon>
        <taxon>Campylobacterales</taxon>
        <taxon>Sulfurovaceae</taxon>
        <taxon>Sulfurovum</taxon>
    </lineage>
</organism>
<reference evidence="10 11" key="1">
    <citation type="submission" date="2020-10" db="EMBL/GenBank/DDBJ databases">
        <title>The genome of sulfurovum sp.</title>
        <authorList>
            <person name="Xie S."/>
            <person name="Shao Z."/>
            <person name="Jiang L."/>
        </authorList>
    </citation>
    <scope>NUCLEOTIDE SEQUENCE [LARGE SCALE GENOMIC DNA]</scope>
    <source>
        <strain evidence="10 11">ST-419</strain>
    </source>
</reference>
<dbReference type="GO" id="GO:0015093">
    <property type="term" value="F:ferrous iron transmembrane transporter activity"/>
    <property type="evidence" value="ECO:0007669"/>
    <property type="project" value="TreeGrafter"/>
</dbReference>
<comment type="similarity">
    <text evidence="2">Belongs to the cation diffusion facilitator (CDF) transporter (TC 2.A.4) family.</text>
</comment>
<dbReference type="EMBL" id="CP063164">
    <property type="protein sequence ID" value="QOR62961.1"/>
    <property type="molecule type" value="Genomic_DNA"/>
</dbReference>
<accession>A0A7M1S7K6</accession>
<dbReference type="InterPro" id="IPR036837">
    <property type="entry name" value="Cation_efflux_CTD_sf"/>
</dbReference>
<feature type="transmembrane region" description="Helical" evidence="7">
    <location>
        <begin position="7"/>
        <end position="28"/>
    </location>
</feature>
<evidence type="ECO:0000256" key="4">
    <source>
        <dbReference type="ARBA" id="ARBA00022692"/>
    </source>
</evidence>
<gene>
    <name evidence="10" type="ORF">IMZ28_02625</name>
</gene>
<dbReference type="Proteomes" id="UP000595074">
    <property type="component" value="Chromosome"/>
</dbReference>
<dbReference type="PANTHER" id="PTHR43840:SF15">
    <property type="entry name" value="MITOCHONDRIAL METAL TRANSPORTER 1-RELATED"/>
    <property type="match status" value="1"/>
</dbReference>
<keyword evidence="3" id="KW-0813">Transport</keyword>
<feature type="domain" description="Cation efflux protein transmembrane" evidence="8">
    <location>
        <begin position="9"/>
        <end position="202"/>
    </location>
</feature>
<feature type="transmembrane region" description="Helical" evidence="7">
    <location>
        <begin position="176"/>
        <end position="202"/>
    </location>
</feature>
<feature type="domain" description="Cation efflux protein cytoplasmic" evidence="9">
    <location>
        <begin position="207"/>
        <end position="285"/>
    </location>
</feature>
<dbReference type="Pfam" id="PF16916">
    <property type="entry name" value="ZT_dimer"/>
    <property type="match status" value="1"/>
</dbReference>
<dbReference type="KEGG" id="sinu:IMZ28_02625"/>
<evidence type="ECO:0000259" key="8">
    <source>
        <dbReference type="Pfam" id="PF01545"/>
    </source>
</evidence>
<dbReference type="PANTHER" id="PTHR43840">
    <property type="entry name" value="MITOCHONDRIAL METAL TRANSPORTER 1-RELATED"/>
    <property type="match status" value="1"/>
</dbReference>
<evidence type="ECO:0000256" key="5">
    <source>
        <dbReference type="ARBA" id="ARBA00022989"/>
    </source>
</evidence>
<dbReference type="InterPro" id="IPR002524">
    <property type="entry name" value="Cation_efflux"/>
</dbReference>
<dbReference type="SUPFAM" id="SSF160240">
    <property type="entry name" value="Cation efflux protein cytoplasmic domain-like"/>
    <property type="match status" value="1"/>
</dbReference>